<dbReference type="InterPro" id="IPR032720">
    <property type="entry name" value="Cys_rich_CWC"/>
</dbReference>
<name>A0A2V2YUY0_9BACL</name>
<dbReference type="AlphaFoldDB" id="A0A2V2YUY0"/>
<accession>A0A2V2YUY0</accession>
<protein>
    <recommendedName>
        <fullName evidence="3">Cysteine-rich CWC</fullName>
    </recommendedName>
</protein>
<dbReference type="Proteomes" id="UP000246635">
    <property type="component" value="Unassembled WGS sequence"/>
</dbReference>
<comment type="caution">
    <text evidence="1">The sequence shown here is derived from an EMBL/GenBank/DDBJ whole genome shotgun (WGS) entry which is preliminary data.</text>
</comment>
<evidence type="ECO:0008006" key="3">
    <source>
        <dbReference type="Google" id="ProtNLM"/>
    </source>
</evidence>
<sequence>MTDETAKKCPICNNDNRCGNVGGNANGTCWCGNEFFPQEIFKLVPADQIDVSCICKVCLDKFKKNGIVLD</sequence>
<dbReference type="OrthoDB" id="5625686at2"/>
<proteinExistence type="predicted"/>
<dbReference type="Pfam" id="PF14375">
    <property type="entry name" value="Cys_rich_CWC"/>
    <property type="match status" value="1"/>
</dbReference>
<dbReference type="RefSeq" id="WP_110044003.1">
    <property type="nucleotide sequence ID" value="NZ_CP054612.1"/>
</dbReference>
<organism evidence="1 2">
    <name type="scientific">Paenibacillus cellulosilyticus</name>
    <dbReference type="NCBI Taxonomy" id="375489"/>
    <lineage>
        <taxon>Bacteria</taxon>
        <taxon>Bacillati</taxon>
        <taxon>Bacillota</taxon>
        <taxon>Bacilli</taxon>
        <taxon>Bacillales</taxon>
        <taxon>Paenibacillaceae</taxon>
        <taxon>Paenibacillus</taxon>
    </lineage>
</organism>
<dbReference type="EMBL" id="QGTQ01000006">
    <property type="protein sequence ID" value="PWW04905.1"/>
    <property type="molecule type" value="Genomic_DNA"/>
</dbReference>
<evidence type="ECO:0000313" key="1">
    <source>
        <dbReference type="EMBL" id="PWW04905.1"/>
    </source>
</evidence>
<evidence type="ECO:0000313" key="2">
    <source>
        <dbReference type="Proteomes" id="UP000246635"/>
    </source>
</evidence>
<keyword evidence="2" id="KW-1185">Reference proteome</keyword>
<reference evidence="1 2" key="1">
    <citation type="submission" date="2018-05" db="EMBL/GenBank/DDBJ databases">
        <title>Genomic Encyclopedia of Type Strains, Phase III (KMG-III): the genomes of soil and plant-associated and newly described type strains.</title>
        <authorList>
            <person name="Whitman W."/>
        </authorList>
    </citation>
    <scope>NUCLEOTIDE SEQUENCE [LARGE SCALE GENOMIC DNA]</scope>
    <source>
        <strain evidence="1 2">CECT 5696</strain>
    </source>
</reference>
<gene>
    <name evidence="1" type="ORF">DFQ01_106190</name>
</gene>